<feature type="domain" description="MmgE/PrpD C-terminal" evidence="3">
    <location>
        <begin position="286"/>
        <end position="455"/>
    </location>
</feature>
<comment type="caution">
    <text evidence="4">The sequence shown here is derived from an EMBL/GenBank/DDBJ whole genome shotgun (WGS) entry which is preliminary data.</text>
</comment>
<dbReference type="InterPro" id="IPR005656">
    <property type="entry name" value="MmgE_PrpD"/>
</dbReference>
<evidence type="ECO:0000313" key="5">
    <source>
        <dbReference type="Proteomes" id="UP001496627"/>
    </source>
</evidence>
<dbReference type="Gene3D" id="1.10.4100.10">
    <property type="entry name" value="2-methylcitrate dehydratase PrpD"/>
    <property type="match status" value="1"/>
</dbReference>
<dbReference type="Pfam" id="PF03972">
    <property type="entry name" value="MmgE_PrpD_N"/>
    <property type="match status" value="1"/>
</dbReference>
<name>A0ABV0MAI0_9HYPH</name>
<keyword evidence="5" id="KW-1185">Reference proteome</keyword>
<gene>
    <name evidence="4" type="ORF">ABK249_28360</name>
</gene>
<dbReference type="InterPro" id="IPR042188">
    <property type="entry name" value="MmgE/PrpD_sf_2"/>
</dbReference>
<organism evidence="4 5">
    <name type="scientific">Neorhizobium phenanthreniclasticum</name>
    <dbReference type="NCBI Taxonomy" id="3157917"/>
    <lineage>
        <taxon>Bacteria</taxon>
        <taxon>Pseudomonadati</taxon>
        <taxon>Pseudomonadota</taxon>
        <taxon>Alphaproteobacteria</taxon>
        <taxon>Hyphomicrobiales</taxon>
        <taxon>Rhizobiaceae</taxon>
        <taxon>Rhizobium/Agrobacterium group</taxon>
        <taxon>Neorhizobium</taxon>
    </lineage>
</organism>
<dbReference type="InterPro" id="IPR045337">
    <property type="entry name" value="MmgE_PrpD_C"/>
</dbReference>
<evidence type="ECO:0000259" key="3">
    <source>
        <dbReference type="Pfam" id="PF19305"/>
    </source>
</evidence>
<sequence>MTIVTRNIITPGIVPASVLLAEPRPDWLTRWGRFGVTLGFDKLQPELVAQTKLVLLDCIGAMASGMQEPELLKLAGRLAKRGRGDVAAVGAGISLRGDDAAFINGTAGTALELDEGNSFARGHPGIHVLPAALSTALAGGKSGRDFMTAFILGYEVGARAGAACRLRPTVHPHGTWGTIGAAFATALLDGADEEALIETVNVSATLSVGASLRAMLEGATVRNSFCGFSNRNGMMAWDMVASGFKGEIDSVCTVYSGILAEGFKPEMMADELGSRYEIQRNYFKRHAACRFTHGSLDVVRSLITAHGRIGPEDIASIEVETYAYAAQLDSLEPSNMLAAKFSLPFAVATTIINGEASVPAFRQASVDNETIRALARKVSVREKLEYTAMLPDKRPAHLTIRLADGRVLAAETMTNRGDAVDPYTPDEVRAKFFELAVPVWGKAHADRILNAIETIETAPDLKGLNNLLAQPAIKEA</sequence>
<dbReference type="Gene3D" id="3.30.1330.120">
    <property type="entry name" value="2-methylcitrate dehydratase PrpD"/>
    <property type="match status" value="1"/>
</dbReference>
<dbReference type="InterPro" id="IPR036148">
    <property type="entry name" value="MmgE/PrpD_sf"/>
</dbReference>
<dbReference type="PANTHER" id="PTHR16943">
    <property type="entry name" value="2-METHYLCITRATE DEHYDRATASE-RELATED"/>
    <property type="match status" value="1"/>
</dbReference>
<evidence type="ECO:0000313" key="4">
    <source>
        <dbReference type="EMBL" id="MEQ1408840.1"/>
    </source>
</evidence>
<dbReference type="EMBL" id="JBEAAL010000031">
    <property type="protein sequence ID" value="MEQ1408840.1"/>
    <property type="molecule type" value="Genomic_DNA"/>
</dbReference>
<reference evidence="4 5" key="1">
    <citation type="submission" date="2024-05" db="EMBL/GenBank/DDBJ databases">
        <title>Neorhizobium sp. Rsf11, a plant growth promoting and heavy metal resistant PAH-degrader.</title>
        <authorList>
            <person name="Golubev S.N."/>
            <person name="Muratova A.Y."/>
            <person name="Markelova M.I."/>
        </authorList>
    </citation>
    <scope>NUCLEOTIDE SEQUENCE [LARGE SCALE GENOMIC DNA]</scope>
    <source>
        <strain evidence="4 5">Rsf11</strain>
    </source>
</reference>
<feature type="domain" description="MmgE/PrpD N-terminal" evidence="2">
    <location>
        <begin position="36"/>
        <end position="253"/>
    </location>
</feature>
<evidence type="ECO:0000256" key="1">
    <source>
        <dbReference type="ARBA" id="ARBA00006174"/>
    </source>
</evidence>
<protein>
    <submittedName>
        <fullName evidence="4">MmgE/PrpD family protein</fullName>
    </submittedName>
</protein>
<dbReference type="Pfam" id="PF19305">
    <property type="entry name" value="MmgE_PrpD_C"/>
    <property type="match status" value="1"/>
</dbReference>
<dbReference type="PANTHER" id="PTHR16943:SF8">
    <property type="entry name" value="2-METHYLCITRATE DEHYDRATASE"/>
    <property type="match status" value="1"/>
</dbReference>
<accession>A0ABV0MAI0</accession>
<dbReference type="SUPFAM" id="SSF103378">
    <property type="entry name" value="2-methylcitrate dehydratase PrpD"/>
    <property type="match status" value="1"/>
</dbReference>
<dbReference type="InterPro" id="IPR045336">
    <property type="entry name" value="MmgE_PrpD_N"/>
</dbReference>
<evidence type="ECO:0000259" key="2">
    <source>
        <dbReference type="Pfam" id="PF03972"/>
    </source>
</evidence>
<comment type="similarity">
    <text evidence="1">Belongs to the PrpD family.</text>
</comment>
<proteinExistence type="inferred from homology"/>
<dbReference type="InterPro" id="IPR042183">
    <property type="entry name" value="MmgE/PrpD_sf_1"/>
</dbReference>
<dbReference type="RefSeq" id="WP_348864658.1">
    <property type="nucleotide sequence ID" value="NZ_JBEAAL010000031.1"/>
</dbReference>
<dbReference type="Proteomes" id="UP001496627">
    <property type="component" value="Unassembled WGS sequence"/>
</dbReference>